<evidence type="ECO:0000256" key="1">
    <source>
        <dbReference type="ARBA" id="ARBA00009861"/>
    </source>
</evidence>
<comment type="similarity">
    <text evidence="1">Belongs to the plant acyltransferase family.</text>
</comment>
<evidence type="ECO:0000256" key="2">
    <source>
        <dbReference type="ARBA" id="ARBA00022679"/>
    </source>
</evidence>
<dbReference type="GO" id="GO:0016747">
    <property type="term" value="F:acyltransferase activity, transferring groups other than amino-acyl groups"/>
    <property type="evidence" value="ECO:0007669"/>
    <property type="project" value="UniProtKB-ARBA"/>
</dbReference>
<name>A0A3L6Q5P4_PANMI</name>
<dbReference type="PANTHER" id="PTHR31642:SF300">
    <property type="entry name" value="OSJNBA0079A21.8 PROTEIN"/>
    <property type="match status" value="1"/>
</dbReference>
<gene>
    <name evidence="4" type="ORF">C2845_PM15G16340</name>
</gene>
<dbReference type="InterPro" id="IPR050317">
    <property type="entry name" value="Plant_Fungal_Acyltransferase"/>
</dbReference>
<keyword evidence="3" id="KW-0012">Acyltransferase</keyword>
<sequence>MAAAAPVLVHVESMQTAVPARDAGSGRSLPIAVSGPPLAAAELQRRFRAVLYYRGAGAGGELEAAARERAAWVKESLSAALADHPEMAGRLRRGGGDGRLWEVKLTDTGVRLVQASVEATMAAFLEATGADRERMEAALALWTDVDVHEPDICAPFFVQLTRFQDGGYAVGASCSLLLADPLSLVGFLKSWARKLAKLQAQDKLVADPVIQYTRYIRSAGAAAKRVKSVPLDTATATAAADNTTRTVLFRAAGGGGTPDHRSLAAACVAKASERLGARAPPRFTVVARDDGSEGLKVQTCAADGDRKPCPAPRAAHWRDEPGLGLEDLALEGRKPVHVSYRVVPCADEGLVVVMPAGGAELLISATVPNYM</sequence>
<dbReference type="Proteomes" id="UP000275267">
    <property type="component" value="Unassembled WGS sequence"/>
</dbReference>
<dbReference type="Gene3D" id="3.30.559.10">
    <property type="entry name" value="Chloramphenicol acetyltransferase-like domain"/>
    <property type="match status" value="1"/>
</dbReference>
<dbReference type="EMBL" id="PQIB02000013">
    <property type="protein sequence ID" value="RLM73915.1"/>
    <property type="molecule type" value="Genomic_DNA"/>
</dbReference>
<evidence type="ECO:0000313" key="5">
    <source>
        <dbReference type="Proteomes" id="UP000275267"/>
    </source>
</evidence>
<accession>A0A3L6Q5P4</accession>
<reference evidence="5" key="1">
    <citation type="journal article" date="2019" name="Nat. Commun.">
        <title>The genome of broomcorn millet.</title>
        <authorList>
            <person name="Zou C."/>
            <person name="Miki D."/>
            <person name="Li D."/>
            <person name="Tang Q."/>
            <person name="Xiao L."/>
            <person name="Rajput S."/>
            <person name="Deng P."/>
            <person name="Jia W."/>
            <person name="Huang R."/>
            <person name="Zhang M."/>
            <person name="Sun Y."/>
            <person name="Hu J."/>
            <person name="Fu X."/>
            <person name="Schnable P.S."/>
            <person name="Li F."/>
            <person name="Zhang H."/>
            <person name="Feng B."/>
            <person name="Zhu X."/>
            <person name="Liu R."/>
            <person name="Schnable J.C."/>
            <person name="Zhu J.-K."/>
            <person name="Zhang H."/>
        </authorList>
    </citation>
    <scope>NUCLEOTIDE SEQUENCE [LARGE SCALE GENOMIC DNA]</scope>
</reference>
<dbReference type="OrthoDB" id="756073at2759"/>
<proteinExistence type="inferred from homology"/>
<protein>
    <recommendedName>
        <fullName evidence="6">Protein ECERIFERUM 26-like</fullName>
    </recommendedName>
</protein>
<dbReference type="Pfam" id="PF02458">
    <property type="entry name" value="Transferase"/>
    <property type="match status" value="1"/>
</dbReference>
<organism evidence="4 5">
    <name type="scientific">Panicum miliaceum</name>
    <name type="common">Proso millet</name>
    <name type="synonym">Broomcorn millet</name>
    <dbReference type="NCBI Taxonomy" id="4540"/>
    <lineage>
        <taxon>Eukaryota</taxon>
        <taxon>Viridiplantae</taxon>
        <taxon>Streptophyta</taxon>
        <taxon>Embryophyta</taxon>
        <taxon>Tracheophyta</taxon>
        <taxon>Spermatophyta</taxon>
        <taxon>Magnoliopsida</taxon>
        <taxon>Liliopsida</taxon>
        <taxon>Poales</taxon>
        <taxon>Poaceae</taxon>
        <taxon>PACMAD clade</taxon>
        <taxon>Panicoideae</taxon>
        <taxon>Panicodae</taxon>
        <taxon>Paniceae</taxon>
        <taxon>Panicinae</taxon>
        <taxon>Panicum</taxon>
        <taxon>Panicum sect. Panicum</taxon>
    </lineage>
</organism>
<dbReference type="AlphaFoldDB" id="A0A3L6Q5P4"/>
<comment type="caution">
    <text evidence="4">The sequence shown here is derived from an EMBL/GenBank/DDBJ whole genome shotgun (WGS) entry which is preliminary data.</text>
</comment>
<keyword evidence="2" id="KW-0808">Transferase</keyword>
<dbReference type="InterPro" id="IPR023213">
    <property type="entry name" value="CAT-like_dom_sf"/>
</dbReference>
<evidence type="ECO:0008006" key="6">
    <source>
        <dbReference type="Google" id="ProtNLM"/>
    </source>
</evidence>
<evidence type="ECO:0000256" key="3">
    <source>
        <dbReference type="ARBA" id="ARBA00023315"/>
    </source>
</evidence>
<keyword evidence="5" id="KW-1185">Reference proteome</keyword>
<evidence type="ECO:0000313" key="4">
    <source>
        <dbReference type="EMBL" id="RLM73915.1"/>
    </source>
</evidence>
<dbReference type="STRING" id="4540.A0A3L6Q5P4"/>
<dbReference type="PANTHER" id="PTHR31642">
    <property type="entry name" value="TRICHOTHECENE 3-O-ACETYLTRANSFERASE"/>
    <property type="match status" value="1"/>
</dbReference>